<keyword evidence="2" id="KW-0472">Membrane</keyword>
<protein>
    <submittedName>
        <fullName evidence="3">Uncharacterized protein</fullName>
    </submittedName>
</protein>
<keyword evidence="4" id="KW-1185">Reference proteome</keyword>
<sequence>MSSIVPVSERPSRLFIEAFWTILEGIALLLKGTCILFAAIILNAGFLFAIFNNTLFTPVLYSIIALAEFHKLLFGTSESSEQRSTISSTTVRSQATELSHYGKPSANPAETTIGGGRNMSASGEPESHEQRATETKLHKRAE</sequence>
<gene>
    <name evidence="3" type="ORF">RCO7_11214</name>
</gene>
<evidence type="ECO:0000256" key="2">
    <source>
        <dbReference type="SAM" id="Phobius"/>
    </source>
</evidence>
<evidence type="ECO:0000313" key="3">
    <source>
        <dbReference type="EMBL" id="CZT07724.1"/>
    </source>
</evidence>
<comment type="caution">
    <text evidence="3">The sequence shown here is derived from an EMBL/GenBank/DDBJ whole genome shotgun (WGS) entry which is preliminary data.</text>
</comment>
<keyword evidence="2" id="KW-0812">Transmembrane</keyword>
<dbReference type="Proteomes" id="UP000178129">
    <property type="component" value="Unassembled WGS sequence"/>
</dbReference>
<accession>A0A1E1LBH8</accession>
<organism evidence="3 4">
    <name type="scientific">Rhynchosporium graminicola</name>
    <dbReference type="NCBI Taxonomy" id="2792576"/>
    <lineage>
        <taxon>Eukaryota</taxon>
        <taxon>Fungi</taxon>
        <taxon>Dikarya</taxon>
        <taxon>Ascomycota</taxon>
        <taxon>Pezizomycotina</taxon>
        <taxon>Leotiomycetes</taxon>
        <taxon>Helotiales</taxon>
        <taxon>Ploettnerulaceae</taxon>
        <taxon>Rhynchosporium</taxon>
    </lineage>
</organism>
<evidence type="ECO:0000313" key="4">
    <source>
        <dbReference type="Proteomes" id="UP000178129"/>
    </source>
</evidence>
<dbReference type="AlphaFoldDB" id="A0A1E1LBH8"/>
<feature type="compositionally biased region" description="Low complexity" evidence="1">
    <location>
        <begin position="76"/>
        <end position="90"/>
    </location>
</feature>
<proteinExistence type="predicted"/>
<dbReference type="EMBL" id="FJUW01000043">
    <property type="protein sequence ID" value="CZT07724.1"/>
    <property type="molecule type" value="Genomic_DNA"/>
</dbReference>
<keyword evidence="2" id="KW-1133">Transmembrane helix</keyword>
<dbReference type="InParanoid" id="A0A1E1LBH8"/>
<reference evidence="4" key="1">
    <citation type="submission" date="2016-03" db="EMBL/GenBank/DDBJ databases">
        <authorList>
            <person name="Ploux O."/>
        </authorList>
    </citation>
    <scope>NUCLEOTIDE SEQUENCE [LARGE SCALE GENOMIC DNA]</scope>
    <source>
        <strain evidence="4">UK7</strain>
    </source>
</reference>
<feature type="transmembrane region" description="Helical" evidence="2">
    <location>
        <begin position="21"/>
        <end position="49"/>
    </location>
</feature>
<feature type="transmembrane region" description="Helical" evidence="2">
    <location>
        <begin position="55"/>
        <end position="74"/>
    </location>
</feature>
<evidence type="ECO:0000256" key="1">
    <source>
        <dbReference type="SAM" id="MobiDB-lite"/>
    </source>
</evidence>
<name>A0A1E1LBH8_9HELO</name>
<feature type="region of interest" description="Disordered" evidence="1">
    <location>
        <begin position="76"/>
        <end position="142"/>
    </location>
</feature>
<feature type="compositionally biased region" description="Basic and acidic residues" evidence="1">
    <location>
        <begin position="125"/>
        <end position="142"/>
    </location>
</feature>